<accession>A0A1B9I5B1</accession>
<name>A0A1B9I5B1_9TREE</name>
<dbReference type="Pfam" id="PF00096">
    <property type="entry name" value="zf-C2H2"/>
    <property type="match status" value="2"/>
</dbReference>
<evidence type="ECO:0000256" key="4">
    <source>
        <dbReference type="ARBA" id="ARBA00022771"/>
    </source>
</evidence>
<evidence type="ECO:0000256" key="7">
    <source>
        <dbReference type="PROSITE-ProRule" id="PRU00042"/>
    </source>
</evidence>
<reference evidence="10" key="1">
    <citation type="submission" date="2013-07" db="EMBL/GenBank/DDBJ databases">
        <title>The Genome Sequence of Cryptococcus pinus CBS10737.</title>
        <authorList>
            <consortium name="The Broad Institute Genome Sequencing Platform"/>
            <person name="Cuomo C."/>
            <person name="Litvintseva A."/>
            <person name="Chen Y."/>
            <person name="Heitman J."/>
            <person name="Sun S."/>
            <person name="Springer D."/>
            <person name="Dromer F."/>
            <person name="Young S.K."/>
            <person name="Zeng Q."/>
            <person name="Gargeya S."/>
            <person name="Fitzgerald M."/>
            <person name="Abouelleil A."/>
            <person name="Alvarado L."/>
            <person name="Berlin A.M."/>
            <person name="Chapman S.B."/>
            <person name="Dewar J."/>
            <person name="Goldberg J."/>
            <person name="Griggs A."/>
            <person name="Gujja S."/>
            <person name="Hansen M."/>
            <person name="Howarth C."/>
            <person name="Imamovic A."/>
            <person name="Larimer J."/>
            <person name="McCowan C."/>
            <person name="Murphy C."/>
            <person name="Pearson M."/>
            <person name="Priest M."/>
            <person name="Roberts A."/>
            <person name="Saif S."/>
            <person name="Shea T."/>
            <person name="Sykes S."/>
            <person name="Wortman J."/>
            <person name="Nusbaum C."/>
            <person name="Birren B."/>
        </authorList>
    </citation>
    <scope>NUCLEOTIDE SEQUENCE [LARGE SCALE GENOMIC DNA]</scope>
    <source>
        <strain evidence="10">CBS 10737</strain>
    </source>
</reference>
<feature type="compositionally biased region" description="Low complexity" evidence="8">
    <location>
        <begin position="60"/>
        <end position="70"/>
    </location>
</feature>
<dbReference type="KEGG" id="kpin:30171139"/>
<dbReference type="AlphaFoldDB" id="A0A1B9I5B1"/>
<feature type="compositionally biased region" description="Low complexity" evidence="8">
    <location>
        <begin position="336"/>
        <end position="348"/>
    </location>
</feature>
<dbReference type="RefSeq" id="XP_019011933.2">
    <property type="nucleotide sequence ID" value="XM_019154530.2"/>
</dbReference>
<organism evidence="10">
    <name type="scientific">Kwoniella pini CBS 10737</name>
    <dbReference type="NCBI Taxonomy" id="1296096"/>
    <lineage>
        <taxon>Eukaryota</taxon>
        <taxon>Fungi</taxon>
        <taxon>Dikarya</taxon>
        <taxon>Basidiomycota</taxon>
        <taxon>Agaricomycotina</taxon>
        <taxon>Tremellomycetes</taxon>
        <taxon>Tremellales</taxon>
        <taxon>Cryptococcaceae</taxon>
        <taxon>Kwoniella</taxon>
    </lineage>
</organism>
<evidence type="ECO:0000256" key="8">
    <source>
        <dbReference type="SAM" id="MobiDB-lite"/>
    </source>
</evidence>
<dbReference type="InterPro" id="IPR051059">
    <property type="entry name" value="VerF-like"/>
</dbReference>
<feature type="region of interest" description="Disordered" evidence="8">
    <location>
        <begin position="1"/>
        <end position="173"/>
    </location>
</feature>
<sequence length="696" mass="74062">MSALTTSAPLSLPPSSSRPYNINPASHPDMSFANPDERAYGGAYYPRGPGSSHGPPPPSAGGQSQHSSSPEQRLHSSGGYKTTPAPHESPSQHVYPNDIGPPPGSAHGYPPQPITPLTGQAYPPQQPPSGGYYGISQTTQSDPSQAASQQHIPSPPPSSNGRPTSANFTPDGIPIVPVGVSGGKMFRCRGYGECDKVFTRSEHLARHVRKHTGERPFPCHCGKAFSRLDNLRQHAATVHADQAALNEAMLASLAPVHAALSQRANRDQRKRGEVVEVPKNAVERPRHAEYRSQKTSPGGSTIQHQLPPPESPYAQYPPEAQWGVAPPQHSRPRTSGYDYPPYGADGPPVLEDAGPSRRPASSAGYGYPQPPYYDQTARRPTAPGTASSSDSMGQLSYPYRPMSSQGRDIPVPSHYAESEPPSTAHGPPQSPMYSNVPQAQWSSPPPPNSAYPPQDTSAYPPSAADGYAYPPQHGSYPPREDVYNYPPNWTPQQQYGNVPPPPPTAGGYPPTYNQPPPESPFQYNAPAPQDPNYPPSYGYDARKRRADDQAGDSDLRKHPRPNEEPQNLNAALESSVPGGGRDPSWLPPTTERRSSLAISALLGSPQQAASRSRPATAGGGDTYDHAQAAYQASQAYQQDSGANTSASQSLPPTPAVGSNGLRKARDDVSVGGSGNTSAENGQSMEQKAKALLGQGR</sequence>
<dbReference type="STRING" id="1296096.A0A1B9I5B1"/>
<keyword evidence="3" id="KW-0677">Repeat</keyword>
<feature type="compositionally biased region" description="Polar residues" evidence="8">
    <location>
        <begin position="293"/>
        <end position="304"/>
    </location>
</feature>
<evidence type="ECO:0000256" key="3">
    <source>
        <dbReference type="ARBA" id="ARBA00022737"/>
    </source>
</evidence>
<dbReference type="Gene3D" id="3.30.160.60">
    <property type="entry name" value="Classic Zinc Finger"/>
    <property type="match status" value="2"/>
</dbReference>
<gene>
    <name evidence="10" type="ORF">I206_02770</name>
</gene>
<proteinExistence type="predicted"/>
<feature type="compositionally biased region" description="Low complexity" evidence="8">
    <location>
        <begin position="143"/>
        <end position="152"/>
    </location>
</feature>
<dbReference type="PROSITE" id="PS50157">
    <property type="entry name" value="ZINC_FINGER_C2H2_2"/>
    <property type="match status" value="2"/>
</dbReference>
<dbReference type="InterPro" id="IPR013087">
    <property type="entry name" value="Znf_C2H2_type"/>
</dbReference>
<evidence type="ECO:0000259" key="9">
    <source>
        <dbReference type="PROSITE" id="PS50157"/>
    </source>
</evidence>
<dbReference type="PANTHER" id="PTHR40626">
    <property type="entry name" value="MIP31509P"/>
    <property type="match status" value="1"/>
</dbReference>
<feature type="compositionally biased region" description="Polar residues" evidence="8">
    <location>
        <begin position="384"/>
        <end position="394"/>
    </location>
</feature>
<keyword evidence="6" id="KW-0539">Nucleus</keyword>
<dbReference type="GO" id="GO:0000978">
    <property type="term" value="F:RNA polymerase II cis-regulatory region sequence-specific DNA binding"/>
    <property type="evidence" value="ECO:0007669"/>
    <property type="project" value="InterPro"/>
</dbReference>
<feature type="compositionally biased region" description="Basic and acidic residues" evidence="8">
    <location>
        <begin position="264"/>
        <end position="292"/>
    </location>
</feature>
<dbReference type="GO" id="GO:0008270">
    <property type="term" value="F:zinc ion binding"/>
    <property type="evidence" value="ECO:0007669"/>
    <property type="project" value="UniProtKB-KW"/>
</dbReference>
<evidence type="ECO:0000256" key="5">
    <source>
        <dbReference type="ARBA" id="ARBA00022833"/>
    </source>
</evidence>
<feature type="compositionally biased region" description="Polar residues" evidence="8">
    <location>
        <begin position="675"/>
        <end position="685"/>
    </location>
</feature>
<protein>
    <submittedName>
        <fullName evidence="10">RNA polymerase II transcription factor</fullName>
    </submittedName>
</protein>
<evidence type="ECO:0000313" key="10">
    <source>
        <dbReference type="EMBL" id="OCF50714.1"/>
    </source>
</evidence>
<feature type="domain" description="C2H2-type" evidence="9">
    <location>
        <begin position="217"/>
        <end position="244"/>
    </location>
</feature>
<dbReference type="PANTHER" id="PTHR40626:SF11">
    <property type="entry name" value="ZINC FINGER PROTEIN YPR022C"/>
    <property type="match status" value="1"/>
</dbReference>
<keyword evidence="5" id="KW-0862">Zinc</keyword>
<feature type="domain" description="C2H2-type" evidence="9">
    <location>
        <begin position="186"/>
        <end position="216"/>
    </location>
</feature>
<comment type="subcellular location">
    <subcellularLocation>
        <location evidence="1">Nucleus</location>
    </subcellularLocation>
</comment>
<dbReference type="GO" id="GO:0000785">
    <property type="term" value="C:chromatin"/>
    <property type="evidence" value="ECO:0007669"/>
    <property type="project" value="TreeGrafter"/>
</dbReference>
<feature type="compositionally biased region" description="Basic and acidic residues" evidence="8">
    <location>
        <begin position="545"/>
        <end position="563"/>
    </location>
</feature>
<dbReference type="InterPro" id="IPR036236">
    <property type="entry name" value="Znf_C2H2_sf"/>
</dbReference>
<dbReference type="FunFam" id="3.30.160.60:FF:002343">
    <property type="entry name" value="Zinc finger protein 33A"/>
    <property type="match status" value="1"/>
</dbReference>
<dbReference type="OrthoDB" id="10018191at2759"/>
<evidence type="ECO:0000256" key="1">
    <source>
        <dbReference type="ARBA" id="ARBA00004123"/>
    </source>
</evidence>
<evidence type="ECO:0000256" key="2">
    <source>
        <dbReference type="ARBA" id="ARBA00022723"/>
    </source>
</evidence>
<keyword evidence="2" id="KW-0479">Metal-binding</keyword>
<feature type="compositionally biased region" description="Low complexity" evidence="8">
    <location>
        <begin position="626"/>
        <end position="638"/>
    </location>
</feature>
<feature type="compositionally biased region" description="Pro residues" evidence="8">
    <location>
        <begin position="99"/>
        <end position="114"/>
    </location>
</feature>
<feature type="compositionally biased region" description="Polar residues" evidence="8">
    <location>
        <begin position="431"/>
        <end position="441"/>
    </location>
</feature>
<feature type="compositionally biased region" description="Polar residues" evidence="8">
    <location>
        <begin position="639"/>
        <end position="650"/>
    </location>
</feature>
<feature type="region of interest" description="Disordered" evidence="8">
    <location>
        <begin position="261"/>
        <end position="696"/>
    </location>
</feature>
<feature type="compositionally biased region" description="Low complexity" evidence="8">
    <location>
        <begin position="1"/>
        <end position="17"/>
    </location>
</feature>
<keyword evidence="4 7" id="KW-0863">Zinc-finger</keyword>
<dbReference type="SMART" id="SM00355">
    <property type="entry name" value="ZnF_C2H2"/>
    <property type="match status" value="2"/>
</dbReference>
<dbReference type="GO" id="GO:0005634">
    <property type="term" value="C:nucleus"/>
    <property type="evidence" value="ECO:0007669"/>
    <property type="project" value="UniProtKB-SubCell"/>
</dbReference>
<feature type="compositionally biased region" description="Low complexity" evidence="8">
    <location>
        <begin position="40"/>
        <end position="53"/>
    </location>
</feature>
<reference evidence="10" key="2">
    <citation type="submission" date="2016-07" db="EMBL/GenBank/DDBJ databases">
        <title>Evolution of pathogenesis and genome organization in the Tremellales.</title>
        <authorList>
            <person name="Cuomo C."/>
            <person name="Litvintseva A."/>
            <person name="Heitman J."/>
            <person name="Chen Y."/>
            <person name="Sun S."/>
            <person name="Springer D."/>
            <person name="Dromer F."/>
            <person name="Young S."/>
            <person name="Zeng Q."/>
            <person name="Chapman S."/>
            <person name="Gujja S."/>
            <person name="Saif S."/>
            <person name="Birren B."/>
        </authorList>
    </citation>
    <scope>NUCLEOTIDE SEQUENCE</scope>
    <source>
        <strain evidence="10">CBS 10737</strain>
    </source>
</reference>
<evidence type="ECO:0000256" key="6">
    <source>
        <dbReference type="ARBA" id="ARBA00023242"/>
    </source>
</evidence>
<dbReference type="EMBL" id="KI894009">
    <property type="protein sequence ID" value="OCF50714.1"/>
    <property type="molecule type" value="Genomic_DNA"/>
</dbReference>
<dbReference type="SUPFAM" id="SSF57667">
    <property type="entry name" value="beta-beta-alpha zinc fingers"/>
    <property type="match status" value="1"/>
</dbReference>
<dbReference type="GO" id="GO:0000981">
    <property type="term" value="F:DNA-binding transcription factor activity, RNA polymerase II-specific"/>
    <property type="evidence" value="ECO:0007669"/>
    <property type="project" value="InterPro"/>
</dbReference>
<dbReference type="GeneID" id="30171139"/>